<accession>A0A2Z2HKZ5</accession>
<dbReference type="AlphaFoldDB" id="A0A2Z2HKZ5"/>
<feature type="domain" description="DUF2070" evidence="2">
    <location>
        <begin position="14"/>
        <end position="578"/>
    </location>
</feature>
<evidence type="ECO:0000256" key="1">
    <source>
        <dbReference type="SAM" id="Phobius"/>
    </source>
</evidence>
<dbReference type="OrthoDB" id="8914at2157"/>
<feature type="transmembrane region" description="Helical" evidence="1">
    <location>
        <begin position="26"/>
        <end position="44"/>
    </location>
</feature>
<keyword evidence="4" id="KW-1185">Reference proteome</keyword>
<sequence length="582" mass="65359">MEKEQDDVSSIHNRFSLTLVNPGSHYFSLAASMGVGLVIVLATYFGYFNNLGIEEFWYRIPMVLGVLAIIQVLDTRFTKKKEYSKSLHSSLFGNMLWVVTILMGILSSVVLGKNIELFFITFGMILFASFRIGIYTTTLGLSLKKAWAIAFIQPLAMFFVLIPQESWYTILSEPLGIIYGFAFWIIATVWSRTTDRAGRPGMESTHKTIQAYLASQGNDFEDAEELMEQHATETKVGTSQIKFSSKDGSNEFRMVLPEIHPGPYHPVGGSNIPYLIYKNLESSAMVMHSISDHALNLPSRNEVNNYLKNLENSVVKEEGMTCTEPVIVQINKARVTGMLFGNNPLLMLSLSPHGMEDIPSYIKKEIEQYGKNRNFTKIMTIDCHNAMGEEISSEDGEDLLKATKSCLDSLITKDSFPIELGYANSNDMDVWTEDLAKGGLGITCLKINNKKYFLGWADANNMENGVREKIIKNFEDEGHNLLEICTSDTHYAAVKARNRNGYYQLGLITSADKLSKWFLEIAENAVSKISSAKYEILENETQVKVMGQSIYEDYSKALENSLRITKMFVIGGLGLFITSLFL</sequence>
<dbReference type="KEGG" id="nct:NMSP_1064"/>
<feature type="transmembrane region" description="Helical" evidence="1">
    <location>
        <begin position="56"/>
        <end position="73"/>
    </location>
</feature>
<keyword evidence="1" id="KW-0812">Transmembrane</keyword>
<name>A0A2Z2HKZ5_9ARCH</name>
<keyword evidence="1" id="KW-1133">Transmembrane helix</keyword>
<dbReference type="InterPro" id="IPR019204">
    <property type="entry name" value="DUF2070_membrane"/>
</dbReference>
<reference evidence="3 4" key="1">
    <citation type="journal article" date="2017" name="Environ. Microbiol.">
        <title>Genome and epigenome of a novel marine Thaumarchaeota strain suggest viral infection, phosphorothioation DNA modification and multiple restriction systems.</title>
        <authorList>
            <person name="Ahlgren N.A."/>
            <person name="Chen Y."/>
            <person name="Needham D.M."/>
            <person name="Parada A.E."/>
            <person name="Sachdeva R."/>
            <person name="Trinh V."/>
            <person name="Chen T."/>
            <person name="Fuhrman J.A."/>
        </authorList>
    </citation>
    <scope>NUCLEOTIDE SEQUENCE [LARGE SCALE GENOMIC DNA]</scope>
    <source>
        <strain evidence="3 4">SPOT01</strain>
    </source>
</reference>
<dbReference type="Proteomes" id="UP000249949">
    <property type="component" value="Chromosome"/>
</dbReference>
<dbReference type="Pfam" id="PF09843">
    <property type="entry name" value="DUF2070"/>
    <property type="match status" value="1"/>
</dbReference>
<evidence type="ECO:0000259" key="2">
    <source>
        <dbReference type="Pfam" id="PF09843"/>
    </source>
</evidence>
<evidence type="ECO:0000313" key="3">
    <source>
        <dbReference type="EMBL" id="ARS64682.1"/>
    </source>
</evidence>
<feature type="transmembrane region" description="Helical" evidence="1">
    <location>
        <begin position="146"/>
        <end position="162"/>
    </location>
</feature>
<organism evidence="3 4">
    <name type="scientific">Candidatus Nitrosomarinus catalinensis</name>
    <dbReference type="NCBI Taxonomy" id="1898749"/>
    <lineage>
        <taxon>Archaea</taxon>
        <taxon>Nitrososphaerota</taxon>
        <taxon>Nitrososphaeria</taxon>
        <taxon>Nitrosopumilales</taxon>
        <taxon>Nitrosopumilaceae</taxon>
        <taxon>Candidatus Nitrosomarinus</taxon>
    </lineage>
</organism>
<gene>
    <name evidence="3" type="ORF">NMSP_1064</name>
</gene>
<keyword evidence="1" id="KW-0472">Membrane</keyword>
<proteinExistence type="predicted"/>
<dbReference type="GeneID" id="32901520"/>
<dbReference type="RefSeq" id="WP_086907749.1">
    <property type="nucleotide sequence ID" value="NZ_CP021324.1"/>
</dbReference>
<evidence type="ECO:0000313" key="4">
    <source>
        <dbReference type="Proteomes" id="UP000249949"/>
    </source>
</evidence>
<dbReference type="EMBL" id="CP021324">
    <property type="protein sequence ID" value="ARS64682.1"/>
    <property type="molecule type" value="Genomic_DNA"/>
</dbReference>
<protein>
    <recommendedName>
        <fullName evidence="2">DUF2070 domain-containing protein</fullName>
    </recommendedName>
</protein>
<feature type="transmembrane region" description="Helical" evidence="1">
    <location>
        <begin position="117"/>
        <end position="134"/>
    </location>
</feature>
<feature type="transmembrane region" description="Helical" evidence="1">
    <location>
        <begin position="168"/>
        <end position="190"/>
    </location>
</feature>
<feature type="transmembrane region" description="Helical" evidence="1">
    <location>
        <begin position="94"/>
        <end position="111"/>
    </location>
</feature>